<feature type="compositionally biased region" description="Basic and acidic residues" evidence="1">
    <location>
        <begin position="68"/>
        <end position="78"/>
    </location>
</feature>
<evidence type="ECO:0000313" key="2">
    <source>
        <dbReference type="EMBL" id="CAB4834698.1"/>
    </source>
</evidence>
<feature type="region of interest" description="Disordered" evidence="1">
    <location>
        <begin position="23"/>
        <end position="176"/>
    </location>
</feature>
<name>A0A6J7AQF3_9ZZZZ</name>
<dbReference type="EMBL" id="CAFABK010000101">
    <property type="protein sequence ID" value="CAB4834698.1"/>
    <property type="molecule type" value="Genomic_DNA"/>
</dbReference>
<proteinExistence type="predicted"/>
<protein>
    <submittedName>
        <fullName evidence="2">Unannotated protein</fullName>
    </submittedName>
</protein>
<reference evidence="2" key="1">
    <citation type="submission" date="2020-05" db="EMBL/GenBank/DDBJ databases">
        <authorList>
            <person name="Chiriac C."/>
            <person name="Salcher M."/>
            <person name="Ghai R."/>
            <person name="Kavagutti S V."/>
        </authorList>
    </citation>
    <scope>NUCLEOTIDE SEQUENCE</scope>
</reference>
<organism evidence="2">
    <name type="scientific">freshwater metagenome</name>
    <dbReference type="NCBI Taxonomy" id="449393"/>
    <lineage>
        <taxon>unclassified sequences</taxon>
        <taxon>metagenomes</taxon>
        <taxon>ecological metagenomes</taxon>
    </lineage>
</organism>
<sequence length="176" mass="19052">MKVLITNSRTLRGTSAAVALDTLNSPSNRAEGPRAPPYRPMDRTPVAHVPKPVAMSRRQNKPPLGGCKRPDPASERVGRVNTARLPRPPEGDRTRRRDHGSRYRFVPGRASRQVQTLAPHQGVPMPPRVHSGSIDPTSALATASSGAASERISMRQPVSRAANRAFCPSRPMASES</sequence>
<gene>
    <name evidence="2" type="ORF">UFOPK3204_01565</name>
</gene>
<feature type="compositionally biased region" description="Low complexity" evidence="1">
    <location>
        <begin position="137"/>
        <end position="149"/>
    </location>
</feature>
<dbReference type="AlphaFoldDB" id="A0A6J7AQF3"/>
<accession>A0A6J7AQF3</accession>
<evidence type="ECO:0000256" key="1">
    <source>
        <dbReference type="SAM" id="MobiDB-lite"/>
    </source>
</evidence>